<evidence type="ECO:0000256" key="1">
    <source>
        <dbReference type="ARBA" id="ARBA00004555"/>
    </source>
</evidence>
<feature type="compositionally biased region" description="Low complexity" evidence="5">
    <location>
        <begin position="1005"/>
        <end position="1024"/>
    </location>
</feature>
<evidence type="ECO:0000256" key="4">
    <source>
        <dbReference type="SAM" id="Coils"/>
    </source>
</evidence>
<sequence length="1038" mass="116677">MNVPLQDGNMSWINQLTSQIQNFAHGLDQDGNPTPGNALPSDAPIDVKALLEERSRLQDSLLQLDSQYQEERSEMIFIRDELQAKLQRAEAELNVLRKGGAPAADHEVDLEDNWDDDWGDGGSTKQKLDESSHEVVELQKSLDEAQRQLSSVTELKIEIDSLKHENVLLKNKLDAMQEENEMLENELESRGSAGVPAQAPAEPAAQPGYDYEGFCKDVVSTLLGESDLSAGRIEEAREGLKQLSSKVQRFEERTVSVAESLEQMEDQRKAILAEKSALENELQRLSEVEGELRQVRSQLKKATDDKSSLSTKIERTMRSQAELEAQIAELSKNSETTVDSSRVTELEALLEKERESRRIIESEFESFKDNARAEAEKLVAETKSRAEEALAEMRSEALRSENARQALLEENQNLKLYISELKDQNSGDAAECGRLREQIRNQECGIQELRAELDKSKKELIECQMKIINLEGSPSRGLTPPAEAATAEEIASLKQRLETSEQELDLLRHSRDSVVNELETAENYKQQLLAQITSLQQEAEAMKIVKVSRDQSLEQLANEKKQMLTVLNEKARENAELQSKLGVLMQAISDEKLARTKWEQQLAEYQQRVREEQESSELPPSLLPIMISELKIVDFQISNLENEIQNISRTLAHKNEENNELRQRIQRLLDNETKMKLEIQRLTTHLVEVEETYTREAVSSEQRTKALQQRLTVLEESARSTDSSAQAITAQASQRAEMLEAELVQALSQRDEALDQVSTLEDQIQQSAVSLASLQLVLEHMQTEKDNGTKSMRKHTESELKKLSDRIIELEAALNAKDETLNNMSETVKATSKLSQQLQDKNTALSRIQLKLNEKEQELQRALEKCRKSGGTDDRVDKQLIKNMLLGYFTAAPDKKADVMRCITGYLEFSEDENRRISSSGPRGLFGIFGSSPPASQDANDSFTNQLIAYIEKESTPSTPLKLPTEAASDRLRKVSSSSCPPEHLQRQQSASPFRPDNPLFNHLPTSPIAPSSTSSQASTTSEPEALRELLSQPNAPS</sequence>
<organism evidence="7 8">
    <name type="scientific">Galendromus occidentalis</name>
    <name type="common">western predatory mite</name>
    <dbReference type="NCBI Taxonomy" id="34638"/>
    <lineage>
        <taxon>Eukaryota</taxon>
        <taxon>Metazoa</taxon>
        <taxon>Ecdysozoa</taxon>
        <taxon>Arthropoda</taxon>
        <taxon>Chelicerata</taxon>
        <taxon>Arachnida</taxon>
        <taxon>Acari</taxon>
        <taxon>Parasitiformes</taxon>
        <taxon>Mesostigmata</taxon>
        <taxon>Gamasina</taxon>
        <taxon>Phytoseioidea</taxon>
        <taxon>Phytoseiidae</taxon>
        <taxon>Typhlodrominae</taxon>
        <taxon>Galendromus</taxon>
    </lineage>
</organism>
<proteinExistence type="predicted"/>
<keyword evidence="3 4" id="KW-0175">Coiled coil</keyword>
<feature type="region of interest" description="Disordered" evidence="5">
    <location>
        <begin position="956"/>
        <end position="1038"/>
    </location>
</feature>
<evidence type="ECO:0000256" key="2">
    <source>
        <dbReference type="ARBA" id="ARBA00023034"/>
    </source>
</evidence>
<feature type="coiled-coil region" evidence="4">
    <location>
        <begin position="128"/>
        <end position="193"/>
    </location>
</feature>
<dbReference type="GO" id="GO:0006888">
    <property type="term" value="P:endoplasmic reticulum to Golgi vesicle-mediated transport"/>
    <property type="evidence" value="ECO:0007669"/>
    <property type="project" value="TreeGrafter"/>
</dbReference>
<feature type="coiled-coil region" evidence="4">
    <location>
        <begin position="47"/>
        <end position="99"/>
    </location>
</feature>
<feature type="coiled-coil region" evidence="4">
    <location>
        <begin position="233"/>
        <end position="678"/>
    </location>
</feature>
<dbReference type="Proteomes" id="UP000694867">
    <property type="component" value="Unplaced"/>
</dbReference>
<evidence type="ECO:0000256" key="3">
    <source>
        <dbReference type="ARBA" id="ARBA00023054"/>
    </source>
</evidence>
<dbReference type="PANTHER" id="PTHR18921">
    <property type="entry name" value="MYOSIN HEAVY CHAIN - RELATED"/>
    <property type="match status" value="1"/>
</dbReference>
<evidence type="ECO:0000313" key="7">
    <source>
        <dbReference type="Proteomes" id="UP000694867"/>
    </source>
</evidence>
<evidence type="ECO:0000313" key="8">
    <source>
        <dbReference type="RefSeq" id="XP_028968767.1"/>
    </source>
</evidence>
<gene>
    <name evidence="8" type="primary">LOC100905746</name>
</gene>
<dbReference type="KEGG" id="goe:100905746"/>
<protein>
    <submittedName>
        <fullName evidence="8">Thyroid receptor-interacting protein 11</fullName>
    </submittedName>
</protein>
<evidence type="ECO:0000256" key="5">
    <source>
        <dbReference type="SAM" id="MobiDB-lite"/>
    </source>
</evidence>
<feature type="coiled-coil region" evidence="4">
    <location>
        <begin position="793"/>
        <end position="865"/>
    </location>
</feature>
<dbReference type="GeneID" id="100905746"/>
<keyword evidence="7" id="KW-1185">Reference proteome</keyword>
<feature type="coiled-coil region" evidence="4">
    <location>
        <begin position="729"/>
        <end position="763"/>
    </location>
</feature>
<evidence type="ECO:0000259" key="6">
    <source>
        <dbReference type="PROSITE" id="PS50913"/>
    </source>
</evidence>
<dbReference type="RefSeq" id="XP_028968767.1">
    <property type="nucleotide sequence ID" value="XM_029112934.1"/>
</dbReference>
<dbReference type="InterPro" id="IPR000237">
    <property type="entry name" value="GRIP_dom"/>
</dbReference>
<feature type="domain" description="GRIP" evidence="6">
    <location>
        <begin position="871"/>
        <end position="920"/>
    </location>
</feature>
<accession>A0AAJ7SHG7</accession>
<dbReference type="PROSITE" id="PS50913">
    <property type="entry name" value="GRIP"/>
    <property type="match status" value="1"/>
</dbReference>
<dbReference type="GO" id="GO:0031267">
    <property type="term" value="F:small GTPase binding"/>
    <property type="evidence" value="ECO:0007669"/>
    <property type="project" value="TreeGrafter"/>
</dbReference>
<dbReference type="GO" id="GO:0005794">
    <property type="term" value="C:Golgi apparatus"/>
    <property type="evidence" value="ECO:0007669"/>
    <property type="project" value="UniProtKB-SubCell"/>
</dbReference>
<keyword evidence="8" id="KW-0675">Receptor</keyword>
<comment type="subcellular location">
    <subcellularLocation>
        <location evidence="1">Golgi apparatus</location>
    </subcellularLocation>
</comment>
<reference evidence="8" key="1">
    <citation type="submission" date="2025-08" db="UniProtKB">
        <authorList>
            <consortium name="RefSeq"/>
        </authorList>
    </citation>
    <scope>IDENTIFICATION</scope>
</reference>
<keyword evidence="2" id="KW-0333">Golgi apparatus</keyword>
<name>A0AAJ7SHG7_9ACAR</name>
<dbReference type="AlphaFoldDB" id="A0AAJ7SHG7"/>
<dbReference type="GO" id="GO:0007030">
    <property type="term" value="P:Golgi organization"/>
    <property type="evidence" value="ECO:0007669"/>
    <property type="project" value="TreeGrafter"/>
</dbReference>
<dbReference type="PANTHER" id="PTHR18921:SF2">
    <property type="entry name" value="THYROID RECEPTOR-INTERACTING PROTEIN 11"/>
    <property type="match status" value="1"/>
</dbReference>